<evidence type="ECO:0000256" key="3">
    <source>
        <dbReference type="ARBA" id="ARBA00023004"/>
    </source>
</evidence>
<keyword evidence="2" id="KW-0479">Metal-binding</keyword>
<gene>
    <name evidence="8" type="ORF">ACFPEL_01545</name>
</gene>
<name>A0ABV9RFG1_9PSEU</name>
<feature type="signal peptide" evidence="6">
    <location>
        <begin position="1"/>
        <end position="27"/>
    </location>
</feature>
<dbReference type="InterPro" id="IPR006311">
    <property type="entry name" value="TAT_signal"/>
</dbReference>
<dbReference type="EMBL" id="JBHSIM010000003">
    <property type="protein sequence ID" value="MFC4831080.1"/>
    <property type="molecule type" value="Genomic_DNA"/>
</dbReference>
<feature type="chain" id="PRO_5047067883" evidence="6">
    <location>
        <begin position="28"/>
        <end position="145"/>
    </location>
</feature>
<organism evidence="8 9">
    <name type="scientific">Actinomycetospora chibensis</name>
    <dbReference type="NCBI Taxonomy" id="663606"/>
    <lineage>
        <taxon>Bacteria</taxon>
        <taxon>Bacillati</taxon>
        <taxon>Actinomycetota</taxon>
        <taxon>Actinomycetes</taxon>
        <taxon>Pseudonocardiales</taxon>
        <taxon>Pseudonocardiaceae</taxon>
        <taxon>Actinomycetospora</taxon>
    </lineage>
</organism>
<evidence type="ECO:0000256" key="2">
    <source>
        <dbReference type="ARBA" id="ARBA00022723"/>
    </source>
</evidence>
<feature type="domain" description="Rieske" evidence="7">
    <location>
        <begin position="51"/>
        <end position="145"/>
    </location>
</feature>
<keyword evidence="3" id="KW-0408">Iron</keyword>
<dbReference type="Pfam" id="PF00355">
    <property type="entry name" value="Rieske"/>
    <property type="match status" value="1"/>
</dbReference>
<evidence type="ECO:0000313" key="8">
    <source>
        <dbReference type="EMBL" id="MFC4831080.1"/>
    </source>
</evidence>
<dbReference type="PROSITE" id="PS51318">
    <property type="entry name" value="TAT"/>
    <property type="match status" value="1"/>
</dbReference>
<evidence type="ECO:0000313" key="9">
    <source>
        <dbReference type="Proteomes" id="UP001595909"/>
    </source>
</evidence>
<evidence type="ECO:0000259" key="7">
    <source>
        <dbReference type="PROSITE" id="PS51296"/>
    </source>
</evidence>
<proteinExistence type="predicted"/>
<keyword evidence="1" id="KW-0001">2Fe-2S</keyword>
<dbReference type="SUPFAM" id="SSF50022">
    <property type="entry name" value="ISP domain"/>
    <property type="match status" value="1"/>
</dbReference>
<keyword evidence="6" id="KW-0732">Signal</keyword>
<dbReference type="InterPro" id="IPR036922">
    <property type="entry name" value="Rieske_2Fe-2S_sf"/>
</dbReference>
<reference evidence="9" key="1">
    <citation type="journal article" date="2019" name="Int. J. Syst. Evol. Microbiol.">
        <title>The Global Catalogue of Microorganisms (GCM) 10K type strain sequencing project: providing services to taxonomists for standard genome sequencing and annotation.</title>
        <authorList>
            <consortium name="The Broad Institute Genomics Platform"/>
            <consortium name="The Broad Institute Genome Sequencing Center for Infectious Disease"/>
            <person name="Wu L."/>
            <person name="Ma J."/>
        </authorList>
    </citation>
    <scope>NUCLEOTIDE SEQUENCE [LARGE SCALE GENOMIC DNA]</scope>
    <source>
        <strain evidence="9">CCUG 50347</strain>
    </source>
</reference>
<evidence type="ECO:0000256" key="4">
    <source>
        <dbReference type="ARBA" id="ARBA00023014"/>
    </source>
</evidence>
<comment type="caution">
    <text evidence="8">The sequence shown here is derived from an EMBL/GenBank/DDBJ whole genome shotgun (WGS) entry which is preliminary data.</text>
</comment>
<evidence type="ECO:0000256" key="1">
    <source>
        <dbReference type="ARBA" id="ARBA00022714"/>
    </source>
</evidence>
<sequence>MSTTTGPNRRTVLCGLAAALAAPGALAACSSDAGEFQPGTPTQAAPPTTAAGGTPLARIPVGGGTIVTKGEQTILLVQPTAGTVKGFDASCPHQGTTVDPPQNGVITCPNHFSQFDGATGALRKGPAASGLTEVPVRVVDGSVQV</sequence>
<evidence type="ECO:0000256" key="6">
    <source>
        <dbReference type="SAM" id="SignalP"/>
    </source>
</evidence>
<dbReference type="Proteomes" id="UP001595909">
    <property type="component" value="Unassembled WGS sequence"/>
</dbReference>
<accession>A0ABV9RFG1</accession>
<dbReference type="RefSeq" id="WP_274186713.1">
    <property type="nucleotide sequence ID" value="NZ_BAABHN010000003.1"/>
</dbReference>
<evidence type="ECO:0000256" key="5">
    <source>
        <dbReference type="SAM" id="MobiDB-lite"/>
    </source>
</evidence>
<keyword evidence="9" id="KW-1185">Reference proteome</keyword>
<protein>
    <submittedName>
        <fullName evidence="8">Rieske (2Fe-2S) protein</fullName>
    </submittedName>
</protein>
<dbReference type="CDD" id="cd03467">
    <property type="entry name" value="Rieske"/>
    <property type="match status" value="1"/>
</dbReference>
<dbReference type="InterPro" id="IPR017941">
    <property type="entry name" value="Rieske_2Fe-2S"/>
</dbReference>
<feature type="region of interest" description="Disordered" evidence="5">
    <location>
        <begin position="31"/>
        <end position="54"/>
    </location>
</feature>
<feature type="compositionally biased region" description="Low complexity" evidence="5">
    <location>
        <begin position="38"/>
        <end position="54"/>
    </location>
</feature>
<dbReference type="Gene3D" id="2.102.10.10">
    <property type="entry name" value="Rieske [2Fe-2S] iron-sulphur domain"/>
    <property type="match status" value="1"/>
</dbReference>
<dbReference type="PROSITE" id="PS51296">
    <property type="entry name" value="RIESKE"/>
    <property type="match status" value="1"/>
</dbReference>
<keyword evidence="4" id="KW-0411">Iron-sulfur</keyword>